<feature type="signal peptide" evidence="1">
    <location>
        <begin position="1"/>
        <end position="32"/>
    </location>
</feature>
<evidence type="ECO:0000256" key="1">
    <source>
        <dbReference type="SAM" id="SignalP"/>
    </source>
</evidence>
<dbReference type="EMBL" id="CP036298">
    <property type="protein sequence ID" value="QDV24351.1"/>
    <property type="molecule type" value="Genomic_DNA"/>
</dbReference>
<dbReference type="Pfam" id="PF13360">
    <property type="entry name" value="PQQ_2"/>
    <property type="match status" value="2"/>
</dbReference>
<dbReference type="AlphaFoldDB" id="A0A518G702"/>
<dbReference type="RefSeq" id="WP_145077937.1">
    <property type="nucleotide sequence ID" value="NZ_CP036298.1"/>
</dbReference>
<protein>
    <submittedName>
        <fullName evidence="3">Serine/threonine-protein kinase AfsK</fullName>
        <ecNumber evidence="3">2.7.11.1</ecNumber>
    </submittedName>
</protein>
<dbReference type="EC" id="2.7.11.1" evidence="3"/>
<evidence type="ECO:0000313" key="3">
    <source>
        <dbReference type="EMBL" id="QDV24351.1"/>
    </source>
</evidence>
<dbReference type="PANTHER" id="PTHR34512">
    <property type="entry name" value="CELL SURFACE PROTEIN"/>
    <property type="match status" value="1"/>
</dbReference>
<name>A0A518G702_9BACT</name>
<keyword evidence="3" id="KW-0808">Transferase</keyword>
<organism evidence="3 4">
    <name type="scientific">Aureliella helgolandensis</name>
    <dbReference type="NCBI Taxonomy" id="2527968"/>
    <lineage>
        <taxon>Bacteria</taxon>
        <taxon>Pseudomonadati</taxon>
        <taxon>Planctomycetota</taxon>
        <taxon>Planctomycetia</taxon>
        <taxon>Pirellulales</taxon>
        <taxon>Pirellulaceae</taxon>
        <taxon>Aureliella</taxon>
    </lineage>
</organism>
<gene>
    <name evidence="3" type="primary">afsK</name>
    <name evidence="3" type="ORF">Q31a_26680</name>
</gene>
<dbReference type="SMART" id="SM00564">
    <property type="entry name" value="PQQ"/>
    <property type="match status" value="5"/>
</dbReference>
<dbReference type="PANTHER" id="PTHR34512:SF30">
    <property type="entry name" value="OUTER MEMBRANE PROTEIN ASSEMBLY FACTOR BAMB"/>
    <property type="match status" value="1"/>
</dbReference>
<reference evidence="3 4" key="1">
    <citation type="submission" date="2019-02" db="EMBL/GenBank/DDBJ databases">
        <title>Deep-cultivation of Planctomycetes and their phenomic and genomic characterization uncovers novel biology.</title>
        <authorList>
            <person name="Wiegand S."/>
            <person name="Jogler M."/>
            <person name="Boedeker C."/>
            <person name="Pinto D."/>
            <person name="Vollmers J."/>
            <person name="Rivas-Marin E."/>
            <person name="Kohn T."/>
            <person name="Peeters S.H."/>
            <person name="Heuer A."/>
            <person name="Rast P."/>
            <person name="Oberbeckmann S."/>
            <person name="Bunk B."/>
            <person name="Jeske O."/>
            <person name="Meyerdierks A."/>
            <person name="Storesund J.E."/>
            <person name="Kallscheuer N."/>
            <person name="Luecker S."/>
            <person name="Lage O.M."/>
            <person name="Pohl T."/>
            <person name="Merkel B.J."/>
            <person name="Hornburger P."/>
            <person name="Mueller R.-W."/>
            <person name="Bruemmer F."/>
            <person name="Labrenz M."/>
            <person name="Spormann A.M."/>
            <person name="Op den Camp H."/>
            <person name="Overmann J."/>
            <person name="Amann R."/>
            <person name="Jetten M.S.M."/>
            <person name="Mascher T."/>
            <person name="Medema M.H."/>
            <person name="Devos D.P."/>
            <person name="Kaster A.-K."/>
            <person name="Ovreas L."/>
            <person name="Rohde M."/>
            <person name="Galperin M.Y."/>
            <person name="Jogler C."/>
        </authorList>
    </citation>
    <scope>NUCLEOTIDE SEQUENCE [LARGE SCALE GENOMIC DNA]</scope>
    <source>
        <strain evidence="3 4">Q31a</strain>
    </source>
</reference>
<keyword evidence="3" id="KW-0418">Kinase</keyword>
<feature type="domain" description="Pyrrolo-quinoline quinone repeat" evidence="2">
    <location>
        <begin position="326"/>
        <end position="387"/>
    </location>
</feature>
<dbReference type="Proteomes" id="UP000318017">
    <property type="component" value="Chromosome"/>
</dbReference>
<dbReference type="Gene3D" id="2.130.10.10">
    <property type="entry name" value="YVTN repeat-like/Quinoprotein amine dehydrogenase"/>
    <property type="match status" value="2"/>
</dbReference>
<dbReference type="OrthoDB" id="244732at2"/>
<dbReference type="InterPro" id="IPR015943">
    <property type="entry name" value="WD40/YVTN_repeat-like_dom_sf"/>
</dbReference>
<proteinExistence type="predicted"/>
<keyword evidence="1" id="KW-0732">Signal</keyword>
<keyword evidence="4" id="KW-1185">Reference proteome</keyword>
<dbReference type="KEGG" id="ahel:Q31a_26680"/>
<evidence type="ECO:0000313" key="4">
    <source>
        <dbReference type="Proteomes" id="UP000318017"/>
    </source>
</evidence>
<dbReference type="InterPro" id="IPR011047">
    <property type="entry name" value="Quinoprotein_ADH-like_sf"/>
</dbReference>
<evidence type="ECO:0000259" key="2">
    <source>
        <dbReference type="Pfam" id="PF13360"/>
    </source>
</evidence>
<accession>A0A518G702</accession>
<dbReference type="SUPFAM" id="SSF50998">
    <property type="entry name" value="Quinoprotein alcohol dehydrogenase-like"/>
    <property type="match status" value="1"/>
</dbReference>
<dbReference type="InterPro" id="IPR018391">
    <property type="entry name" value="PQQ_b-propeller_rpt"/>
</dbReference>
<feature type="chain" id="PRO_5021833056" evidence="1">
    <location>
        <begin position="33"/>
        <end position="428"/>
    </location>
</feature>
<dbReference type="InterPro" id="IPR002372">
    <property type="entry name" value="PQQ_rpt_dom"/>
</dbReference>
<dbReference type="GO" id="GO:0004674">
    <property type="term" value="F:protein serine/threonine kinase activity"/>
    <property type="evidence" value="ECO:0007669"/>
    <property type="project" value="UniProtKB-EC"/>
</dbReference>
<sequence length="428" mass="45870" precursor="true">MLYTYFRNLFAIARHTGLACCALGLTAANLMAEDTWTRFRGANGLGNVPNCTAPLPWDEQSVAWTTGLQGTGNGSPVVYGNHIYLMSASPKTAERYLCCYDLKSGAELWRQPLQTETHHLHTRSSYASCTPCVDDKAVYFTWGSPANVAVAAYTHDGEFIWRRDLGYFASQHGYGASPALFGNLLVLFNSQASEQLPPGVKPGNSRVLALNSETGEDVWTCPIATTRVCYGVPAQFHDSQSGQEALLFSDTGEGMLALSLASGERLWNRKLFTKRCVSSPIVVGDLAFGTEGSGGGGNVLFALNLKSPEHEVVYSVQRSAPYVPTPVARDGLVFLWSDQGIVSCITATDGKVQWTKRIGGNVSSSPVIAGDKLIGVAEDGTVTILSATANFEEIGAVKLGETMRATPLVGASYVLFRTNSKLVCVGTP</sequence>
<feature type="domain" description="Pyrrolo-quinoline quinone repeat" evidence="2">
    <location>
        <begin position="62"/>
        <end position="305"/>
    </location>
</feature>